<evidence type="ECO:0000256" key="1">
    <source>
        <dbReference type="SAM" id="MobiDB-lite"/>
    </source>
</evidence>
<evidence type="ECO:0000313" key="3">
    <source>
        <dbReference type="Proteomes" id="UP000254425"/>
    </source>
</evidence>
<dbReference type="EMBL" id="CP031320">
    <property type="protein sequence ID" value="AXK35854.1"/>
    <property type="molecule type" value="Genomic_DNA"/>
</dbReference>
<dbReference type="Gene3D" id="3.40.50.300">
    <property type="entry name" value="P-loop containing nucleotide triphosphate hydrolases"/>
    <property type="match status" value="1"/>
</dbReference>
<organism evidence="2 3">
    <name type="scientific">Streptomyces armeniacus</name>
    <dbReference type="NCBI Taxonomy" id="83291"/>
    <lineage>
        <taxon>Bacteria</taxon>
        <taxon>Bacillati</taxon>
        <taxon>Actinomycetota</taxon>
        <taxon>Actinomycetes</taxon>
        <taxon>Kitasatosporales</taxon>
        <taxon>Streptomycetaceae</taxon>
        <taxon>Streptomyces</taxon>
    </lineage>
</organism>
<dbReference type="Proteomes" id="UP000254425">
    <property type="component" value="Chromosome"/>
</dbReference>
<dbReference type="AlphaFoldDB" id="A0A345XW38"/>
<accession>A0A345XW38</accession>
<evidence type="ECO:0000313" key="2">
    <source>
        <dbReference type="EMBL" id="AXK35854.1"/>
    </source>
</evidence>
<reference evidence="2 3" key="1">
    <citation type="submission" date="2018-07" db="EMBL/GenBank/DDBJ databases">
        <title>Draft genome of the type strain Streptomyces armeniacus ATCC 15676.</title>
        <authorList>
            <person name="Labana P."/>
            <person name="Gosse J.T."/>
            <person name="Boddy C.N."/>
        </authorList>
    </citation>
    <scope>NUCLEOTIDE SEQUENCE [LARGE SCALE GENOMIC DNA]</scope>
    <source>
        <strain evidence="2 3">ATCC 15676</strain>
    </source>
</reference>
<dbReference type="KEGG" id="sarm:DVA86_27750"/>
<dbReference type="InterPro" id="IPR027417">
    <property type="entry name" value="P-loop_NTPase"/>
</dbReference>
<name>A0A345XW38_9ACTN</name>
<sequence>MRRLFAIGSVAGAPGATTVALALAAAWPRDADGGVRPVVIEAGIWGGDLAARFGLPHTPGLLDVAAAVRQSHPGSLLGAVHELPFGVRAVLATAERGPCTEAVRLLSTPDGPWVLRGETRDQGSVLVDVGRITVEPQGLLETADEVLLVARGGAESLAHVYAHRSHFSAFAGRLRLLVVGPCPYGPEEISTALGVERVTLLPWDAKTAVVLNGSREGRLPAGGFRTPPLMAAAGKLAEQMSSQPSELPLPSHTAAVAEGSDW</sequence>
<feature type="region of interest" description="Disordered" evidence="1">
    <location>
        <begin position="240"/>
        <end position="262"/>
    </location>
</feature>
<keyword evidence="3" id="KW-1185">Reference proteome</keyword>
<dbReference type="SUPFAM" id="SSF52540">
    <property type="entry name" value="P-loop containing nucleoside triphosphate hydrolases"/>
    <property type="match status" value="1"/>
</dbReference>
<dbReference type="RefSeq" id="WP_208882345.1">
    <property type="nucleotide sequence ID" value="NZ_CP031320.1"/>
</dbReference>
<proteinExistence type="predicted"/>
<gene>
    <name evidence="2" type="ORF">DVA86_27750</name>
</gene>
<protein>
    <submittedName>
        <fullName evidence="2">Uncharacterized protein</fullName>
    </submittedName>
</protein>